<protein>
    <recommendedName>
        <fullName evidence="1">AB hydrolase-1 domain-containing protein</fullName>
    </recommendedName>
</protein>
<proteinExistence type="predicted"/>
<dbReference type="Proteomes" id="UP001310594">
    <property type="component" value="Unassembled WGS sequence"/>
</dbReference>
<dbReference type="Gene3D" id="3.40.50.1820">
    <property type="entry name" value="alpha/beta hydrolase"/>
    <property type="match status" value="1"/>
</dbReference>
<sequence>MPHLEVPGASLYHEIAGSGPLLLCISGGDGTTEIWSGFAEVLKDRFTVVSYNRRGFGRSYLNDAQDYSQRLETDADDATLLINHLSPSAPAIVVGNSSGAVVTLKLLVRHPGLIRTAISYEPPLARVLHDFDDVWATHESIYATYRASGPITAYDRFGELTKTQMNGGMVRQWMQTSPYVWANIQYWFEREFMTYPQAEFDVEGELAPLKEKLVLFNGELSPRGAYQYRGNVALGEKLGVNVVHCPGSHTGHRTHAKEFGEKLVEVLTARGDFHAKP</sequence>
<evidence type="ECO:0000313" key="2">
    <source>
        <dbReference type="EMBL" id="KAK5692691.1"/>
    </source>
</evidence>
<accession>A0AAN8A0I7</accession>
<dbReference type="PANTHER" id="PTHR43433">
    <property type="entry name" value="HYDROLASE, ALPHA/BETA FOLD FAMILY PROTEIN"/>
    <property type="match status" value="1"/>
</dbReference>
<feature type="domain" description="AB hydrolase-1" evidence="1">
    <location>
        <begin position="20"/>
        <end position="146"/>
    </location>
</feature>
<dbReference type="GO" id="GO:0046503">
    <property type="term" value="P:glycerolipid catabolic process"/>
    <property type="evidence" value="ECO:0007669"/>
    <property type="project" value="TreeGrafter"/>
</dbReference>
<dbReference type="GO" id="GO:0004806">
    <property type="term" value="F:triacylglycerol lipase activity"/>
    <property type="evidence" value="ECO:0007669"/>
    <property type="project" value="TreeGrafter"/>
</dbReference>
<comment type="caution">
    <text evidence="2">The sequence shown here is derived from an EMBL/GenBank/DDBJ whole genome shotgun (WGS) entry which is preliminary data.</text>
</comment>
<organism evidence="2 3">
    <name type="scientific">Elasticomyces elasticus</name>
    <dbReference type="NCBI Taxonomy" id="574655"/>
    <lineage>
        <taxon>Eukaryota</taxon>
        <taxon>Fungi</taxon>
        <taxon>Dikarya</taxon>
        <taxon>Ascomycota</taxon>
        <taxon>Pezizomycotina</taxon>
        <taxon>Dothideomycetes</taxon>
        <taxon>Dothideomycetidae</taxon>
        <taxon>Mycosphaerellales</taxon>
        <taxon>Teratosphaeriaceae</taxon>
        <taxon>Elasticomyces</taxon>
    </lineage>
</organism>
<dbReference type="InterPro" id="IPR029058">
    <property type="entry name" value="AB_hydrolase_fold"/>
</dbReference>
<evidence type="ECO:0000313" key="3">
    <source>
        <dbReference type="Proteomes" id="UP001310594"/>
    </source>
</evidence>
<dbReference type="AlphaFoldDB" id="A0AAN8A0I7"/>
<dbReference type="InterPro" id="IPR000073">
    <property type="entry name" value="AB_hydrolase_1"/>
</dbReference>
<dbReference type="Pfam" id="PF00561">
    <property type="entry name" value="Abhydrolase_1"/>
    <property type="match status" value="1"/>
</dbReference>
<dbReference type="InterPro" id="IPR050471">
    <property type="entry name" value="AB_hydrolase"/>
</dbReference>
<dbReference type="PANTHER" id="PTHR43433:SF5">
    <property type="entry name" value="AB HYDROLASE-1 DOMAIN-CONTAINING PROTEIN"/>
    <property type="match status" value="1"/>
</dbReference>
<name>A0AAN8A0I7_9PEZI</name>
<gene>
    <name evidence="2" type="ORF">LTR97_011005</name>
</gene>
<dbReference type="EMBL" id="JAVRQU010000019">
    <property type="protein sequence ID" value="KAK5692691.1"/>
    <property type="molecule type" value="Genomic_DNA"/>
</dbReference>
<evidence type="ECO:0000259" key="1">
    <source>
        <dbReference type="Pfam" id="PF00561"/>
    </source>
</evidence>
<dbReference type="SUPFAM" id="SSF53474">
    <property type="entry name" value="alpha/beta-Hydrolases"/>
    <property type="match status" value="1"/>
</dbReference>
<reference evidence="2" key="1">
    <citation type="submission" date="2023-08" db="EMBL/GenBank/DDBJ databases">
        <title>Black Yeasts Isolated from many extreme environments.</title>
        <authorList>
            <person name="Coleine C."/>
            <person name="Stajich J.E."/>
            <person name="Selbmann L."/>
        </authorList>
    </citation>
    <scope>NUCLEOTIDE SEQUENCE</scope>
    <source>
        <strain evidence="2">CCFEE 5810</strain>
    </source>
</reference>